<dbReference type="AlphaFoldDB" id="A0A5M3VUZ5"/>
<dbReference type="Proteomes" id="UP000334990">
    <property type="component" value="Unassembled WGS sequence"/>
</dbReference>
<name>A0A5M3VUZ5_9ACTN</name>
<dbReference type="EMBL" id="BLAD01000036">
    <property type="protein sequence ID" value="GER98560.1"/>
    <property type="molecule type" value="Genomic_DNA"/>
</dbReference>
<gene>
    <name evidence="3" type="ORF">Acor_06220</name>
</gene>
<evidence type="ECO:0000256" key="1">
    <source>
        <dbReference type="SAM" id="MobiDB-lite"/>
    </source>
</evidence>
<keyword evidence="2" id="KW-0812">Transmembrane</keyword>
<keyword evidence="2" id="KW-1133">Transmembrane helix</keyword>
<keyword evidence="2" id="KW-0472">Membrane</keyword>
<evidence type="ECO:0000256" key="2">
    <source>
        <dbReference type="SAM" id="Phobius"/>
    </source>
</evidence>
<feature type="region of interest" description="Disordered" evidence="1">
    <location>
        <begin position="76"/>
        <end position="116"/>
    </location>
</feature>
<proteinExistence type="predicted"/>
<keyword evidence="4" id="KW-1185">Reference proteome</keyword>
<feature type="transmembrane region" description="Helical" evidence="2">
    <location>
        <begin position="43"/>
        <end position="64"/>
    </location>
</feature>
<organism evidence="3 4">
    <name type="scientific">Acrocarpospora corrugata</name>
    <dbReference type="NCBI Taxonomy" id="35763"/>
    <lineage>
        <taxon>Bacteria</taxon>
        <taxon>Bacillati</taxon>
        <taxon>Actinomycetota</taxon>
        <taxon>Actinomycetes</taxon>
        <taxon>Streptosporangiales</taxon>
        <taxon>Streptosporangiaceae</taxon>
        <taxon>Acrocarpospora</taxon>
    </lineage>
</organism>
<accession>A0A5M3VUZ5</accession>
<dbReference type="OrthoDB" id="4147502at2"/>
<evidence type="ECO:0000313" key="3">
    <source>
        <dbReference type="EMBL" id="GER98560.1"/>
    </source>
</evidence>
<sequence>MADWLRTALRAEAECHEPSRDRIRARIDARRGPRANAPTRPRLAVAVVAALVTGTVVIGGPLVAGNLGQERAPAIAIPDSGTPEISSPERVSPPPASPTPEPLEGPPLAANGRLDPHSSDFWAQNNLVVTLGRAVTSMKVTIRVARGPGVEVTGAWVGLPAEDFVETRTTLPGAYVFEFTLKPGRKVWAGKWTFAAQYNRTAAHDGTKDTYTVTIPGATAEGHFRPPPISP</sequence>
<comment type="caution">
    <text evidence="3">The sequence shown here is derived from an EMBL/GenBank/DDBJ whole genome shotgun (WGS) entry which is preliminary data.</text>
</comment>
<evidence type="ECO:0000313" key="4">
    <source>
        <dbReference type="Proteomes" id="UP000334990"/>
    </source>
</evidence>
<protein>
    <submittedName>
        <fullName evidence="3">Uncharacterized protein</fullName>
    </submittedName>
</protein>
<dbReference type="RefSeq" id="WP_155334973.1">
    <property type="nucleotide sequence ID" value="NZ_BAAABN010000094.1"/>
</dbReference>
<feature type="compositionally biased region" description="Pro residues" evidence="1">
    <location>
        <begin position="91"/>
        <end position="105"/>
    </location>
</feature>
<reference evidence="3 4" key="1">
    <citation type="submission" date="2019-10" db="EMBL/GenBank/DDBJ databases">
        <title>Whole genome shotgun sequence of Acrocarpospora corrugata NBRC 13972.</title>
        <authorList>
            <person name="Ichikawa N."/>
            <person name="Kimura A."/>
            <person name="Kitahashi Y."/>
            <person name="Komaki H."/>
            <person name="Oguchi A."/>
        </authorList>
    </citation>
    <scope>NUCLEOTIDE SEQUENCE [LARGE SCALE GENOMIC DNA]</scope>
    <source>
        <strain evidence="3 4">NBRC 13972</strain>
    </source>
</reference>